<sequence>MYGKERRKAGKKRTASCIMQGVAHGTTITAITIIQPPVPSYPSLYHLALPHHDGAVSQIDDIMTSQIYY</sequence>
<dbReference type="AlphaFoldDB" id="A0A183I0W2"/>
<gene>
    <name evidence="1" type="ORF">OFLC_LOCUS13374</name>
</gene>
<keyword evidence="2" id="KW-1185">Reference proteome</keyword>
<reference evidence="3" key="1">
    <citation type="submission" date="2016-06" db="UniProtKB">
        <authorList>
            <consortium name="WormBaseParasite"/>
        </authorList>
    </citation>
    <scope>IDENTIFICATION</scope>
</reference>
<evidence type="ECO:0000313" key="3">
    <source>
        <dbReference type="WBParaSite" id="OFLC_0001337501-mRNA-1"/>
    </source>
</evidence>
<proteinExistence type="predicted"/>
<evidence type="ECO:0000313" key="2">
    <source>
        <dbReference type="Proteomes" id="UP000267606"/>
    </source>
</evidence>
<accession>A0A183I0W2</accession>
<organism evidence="3">
    <name type="scientific">Onchocerca flexuosa</name>
    <dbReference type="NCBI Taxonomy" id="387005"/>
    <lineage>
        <taxon>Eukaryota</taxon>
        <taxon>Metazoa</taxon>
        <taxon>Ecdysozoa</taxon>
        <taxon>Nematoda</taxon>
        <taxon>Chromadorea</taxon>
        <taxon>Rhabditida</taxon>
        <taxon>Spirurina</taxon>
        <taxon>Spiruromorpha</taxon>
        <taxon>Filarioidea</taxon>
        <taxon>Onchocercidae</taxon>
        <taxon>Onchocerca</taxon>
    </lineage>
</organism>
<protein>
    <submittedName>
        <fullName evidence="3">Ovule protein</fullName>
    </submittedName>
</protein>
<name>A0A183I0W2_9BILA</name>
<dbReference type="WBParaSite" id="OFLC_0001337501-mRNA-1">
    <property type="protein sequence ID" value="OFLC_0001337501-mRNA-1"/>
    <property type="gene ID" value="OFLC_0001337501"/>
</dbReference>
<reference evidence="1 2" key="2">
    <citation type="submission" date="2018-11" db="EMBL/GenBank/DDBJ databases">
        <authorList>
            <consortium name="Pathogen Informatics"/>
        </authorList>
    </citation>
    <scope>NUCLEOTIDE SEQUENCE [LARGE SCALE GENOMIC DNA]</scope>
</reference>
<dbReference type="Proteomes" id="UP000267606">
    <property type="component" value="Unassembled WGS sequence"/>
</dbReference>
<evidence type="ECO:0000313" key="1">
    <source>
        <dbReference type="EMBL" id="VDP13579.1"/>
    </source>
</evidence>
<dbReference type="EMBL" id="UZAJ01040169">
    <property type="protein sequence ID" value="VDP13579.1"/>
    <property type="molecule type" value="Genomic_DNA"/>
</dbReference>